<evidence type="ECO:0000313" key="17">
    <source>
        <dbReference type="EMBL" id="CAP33295.2"/>
    </source>
</evidence>
<keyword evidence="9 13" id="KW-1133">Transmembrane helix</keyword>
<evidence type="ECO:0000256" key="1">
    <source>
        <dbReference type="ARBA" id="ARBA00002791"/>
    </source>
</evidence>
<reference evidence="17 18" key="2">
    <citation type="journal article" date="2011" name="PLoS Genet.">
        <title>Caenorhabditis briggsae recombinant inbred line genotypes reveal inter-strain incompatibility and the evolution of recombination.</title>
        <authorList>
            <person name="Ross J.A."/>
            <person name="Koboldt D.C."/>
            <person name="Staisch J.E."/>
            <person name="Chamberlin H.M."/>
            <person name="Gupta B.P."/>
            <person name="Miller R.D."/>
            <person name="Baird S.E."/>
            <person name="Haag E.S."/>
        </authorList>
    </citation>
    <scope>NUCLEOTIDE SEQUENCE [LARGE SCALE GENOMIC DNA]</scope>
    <source>
        <strain evidence="17 18">AF16</strain>
    </source>
</reference>
<feature type="chain" id="PRO_5044347858" description="Dolichyl-diphosphooligosaccharide--protein glycosyltransferase subunit 2" evidence="14">
    <location>
        <begin position="23"/>
        <end position="284"/>
    </location>
</feature>
<comment type="subcellular location">
    <subcellularLocation>
        <location evidence="2">Endoplasmic reticulum membrane</location>
        <topology evidence="2">Multi-pass membrane protein</topology>
    </subcellularLocation>
</comment>
<reference evidence="17 18" key="1">
    <citation type="journal article" date="2003" name="PLoS Biol.">
        <title>The genome sequence of Caenorhabditis briggsae: a platform for comparative genomics.</title>
        <authorList>
            <person name="Stein L.D."/>
            <person name="Bao Z."/>
            <person name="Blasiar D."/>
            <person name="Blumenthal T."/>
            <person name="Brent M.R."/>
            <person name="Chen N."/>
            <person name="Chinwalla A."/>
            <person name="Clarke L."/>
            <person name="Clee C."/>
            <person name="Coghlan A."/>
            <person name="Coulson A."/>
            <person name="D'Eustachio P."/>
            <person name="Fitch D.H."/>
            <person name="Fulton L.A."/>
            <person name="Fulton R.E."/>
            <person name="Griffiths-Jones S."/>
            <person name="Harris T.W."/>
            <person name="Hillier L.W."/>
            <person name="Kamath R."/>
            <person name="Kuwabara P.E."/>
            <person name="Mardis E.R."/>
            <person name="Marra M.A."/>
            <person name="Miner T.L."/>
            <person name="Minx P."/>
            <person name="Mullikin J.C."/>
            <person name="Plumb R.W."/>
            <person name="Rogers J."/>
            <person name="Schein J.E."/>
            <person name="Sohrmann M."/>
            <person name="Spieth J."/>
            <person name="Stajich J.E."/>
            <person name="Wei C."/>
            <person name="Willey D."/>
            <person name="Wilson R.K."/>
            <person name="Durbin R."/>
            <person name="Waterston R.H."/>
        </authorList>
    </citation>
    <scope>NUCLEOTIDE SEQUENCE [LARGE SCALE GENOMIC DNA]</scope>
    <source>
        <strain evidence="17 18">AF16</strain>
    </source>
</reference>
<dbReference type="UniPathway" id="UPA00378"/>
<evidence type="ECO:0000259" key="15">
    <source>
        <dbReference type="Pfam" id="PF23860"/>
    </source>
</evidence>
<evidence type="ECO:0000256" key="3">
    <source>
        <dbReference type="ARBA" id="ARBA00004922"/>
    </source>
</evidence>
<evidence type="ECO:0000256" key="10">
    <source>
        <dbReference type="ARBA" id="ARBA00023136"/>
    </source>
</evidence>
<dbReference type="FunCoup" id="A8XKX1">
    <property type="interactions" value="200"/>
</dbReference>
<evidence type="ECO:0000256" key="6">
    <source>
        <dbReference type="ARBA" id="ARBA00022692"/>
    </source>
</evidence>
<dbReference type="InterPro" id="IPR055374">
    <property type="entry name" value="Ribophorin_II_3rd"/>
</dbReference>
<feature type="transmembrane region" description="Helical" evidence="13">
    <location>
        <begin position="196"/>
        <end position="215"/>
    </location>
</feature>
<feature type="transmembrane region" description="Helical" evidence="13">
    <location>
        <begin position="227"/>
        <end position="249"/>
    </location>
</feature>
<evidence type="ECO:0000256" key="4">
    <source>
        <dbReference type="ARBA" id="ARBA00009038"/>
    </source>
</evidence>
<evidence type="ECO:0000256" key="13">
    <source>
        <dbReference type="SAM" id="Phobius"/>
    </source>
</evidence>
<sequence>MLIVRQISSRLGAIWAVALAVSEDVTVNNFKVGILAKDQQPDAENLKTVAIFSKLSSGLTADASQRLYVSFNVVKKADNAKVKPQQVFLRFVAPSGEDVVLVVNPDANGNYIYDSVLRTAAKSFRNLSGQFKISLLVGDVTIKNSINWQFADIDAALPTAYEPTPKSQQVRYEPMEEITHVFRQPEKRPPALISDLFTIIVLVPFVILFTLWARIGINLQNAPASAFVPIFHIGLAGIFGLYILFWIQFDMFETLKYLSVLGFLTFVAGNRVLRAIAEAKQKSE</sequence>
<comment type="function">
    <text evidence="1">Subunit of the oligosaccharyl transferase (OST) complex that catalyzes the initial transfer of a defined glycan (Glc(3)Man(9)GlcNAc(2) in eukaryotes) from the lipid carrier dolichol-pyrophosphate to an asparagine residue within an Asn-X-Ser/Thr consensus motif in nascent polypeptide chains, the first step in protein N-glycosylation. N-glycosylation occurs cotranslationally and the complex associates with the Sec61 complex at the channel-forming translocon complex that mediates protein translocation across the endoplasmic reticulum (ER). All subunits are required for a maximal enzyme activity.</text>
</comment>
<dbReference type="STRING" id="6238.A8XKX1"/>
<keyword evidence="7 14" id="KW-0732">Signal</keyword>
<dbReference type="eggNOG" id="KOG2447">
    <property type="taxonomic scope" value="Eukaryota"/>
</dbReference>
<organism evidence="17 18">
    <name type="scientific">Caenorhabditis briggsae</name>
    <dbReference type="NCBI Taxonomy" id="6238"/>
    <lineage>
        <taxon>Eukaryota</taxon>
        <taxon>Metazoa</taxon>
        <taxon>Ecdysozoa</taxon>
        <taxon>Nematoda</taxon>
        <taxon>Chromadorea</taxon>
        <taxon>Rhabditida</taxon>
        <taxon>Rhabditina</taxon>
        <taxon>Rhabditomorpha</taxon>
        <taxon>Rhabditoidea</taxon>
        <taxon>Rhabditidae</taxon>
        <taxon>Peloderinae</taxon>
        <taxon>Caenorhabditis</taxon>
    </lineage>
</organism>
<dbReference type="Pfam" id="PF23860">
    <property type="entry name" value="Ribophorin_II_3rd"/>
    <property type="match status" value="1"/>
</dbReference>
<dbReference type="WormBase" id="CBG14887">
    <property type="protein sequence ID" value="CBP39258"/>
    <property type="gene ID" value="WBGene00035265"/>
    <property type="gene designation" value="Cbr-ostd-1"/>
</dbReference>
<evidence type="ECO:0000256" key="7">
    <source>
        <dbReference type="ARBA" id="ARBA00022729"/>
    </source>
</evidence>
<evidence type="ECO:0000256" key="9">
    <source>
        <dbReference type="ARBA" id="ARBA00022989"/>
    </source>
</evidence>
<name>A8XKX1_CAEBR</name>
<evidence type="ECO:0000259" key="16">
    <source>
        <dbReference type="Pfam" id="PF25147"/>
    </source>
</evidence>
<feature type="domain" description="Ribophorin II C-terminal" evidence="16">
    <location>
        <begin position="182"/>
        <end position="279"/>
    </location>
</feature>
<feature type="transmembrane region" description="Helical" evidence="13">
    <location>
        <begin position="255"/>
        <end position="273"/>
    </location>
</feature>
<feature type="signal peptide" evidence="14">
    <location>
        <begin position="1"/>
        <end position="22"/>
    </location>
</feature>
<accession>A8XKX1</accession>
<evidence type="ECO:0000256" key="11">
    <source>
        <dbReference type="ARBA" id="ARBA00030078"/>
    </source>
</evidence>
<evidence type="ECO:0000256" key="12">
    <source>
        <dbReference type="ARBA" id="ARBA00032139"/>
    </source>
</evidence>
<evidence type="ECO:0000313" key="19">
    <source>
        <dbReference type="WormBase" id="CBG14887"/>
    </source>
</evidence>
<keyword evidence="6 13" id="KW-0812">Transmembrane</keyword>
<dbReference type="AlphaFoldDB" id="A8XKX1"/>
<dbReference type="Proteomes" id="UP000008549">
    <property type="component" value="Unassembled WGS sequence"/>
</dbReference>
<feature type="domain" description="Ribophorin II third" evidence="15">
    <location>
        <begin position="29"/>
        <end position="154"/>
    </location>
</feature>
<dbReference type="HOGENOM" id="CLU_086778_0_0_1"/>
<dbReference type="InParanoid" id="A8XKX1"/>
<keyword evidence="18" id="KW-1185">Reference proteome</keyword>
<dbReference type="PANTHER" id="PTHR12640:SF0">
    <property type="entry name" value="DOLICHYL-DIPHOSPHOOLIGOSACCHARIDE--PROTEIN GLYCOSYLTRANSFERASE SUBUNIT 2"/>
    <property type="match status" value="1"/>
</dbReference>
<evidence type="ECO:0000313" key="18">
    <source>
        <dbReference type="Proteomes" id="UP000008549"/>
    </source>
</evidence>
<gene>
    <name evidence="19" type="primary">ostd-1</name>
    <name evidence="17" type="synonym">Cbr-ostd-1</name>
    <name evidence="19" type="ORF">CBG14887</name>
    <name evidence="17" type="ORF">CBG_14887</name>
</gene>
<dbReference type="EMBL" id="HE600904">
    <property type="protein sequence ID" value="CAP33295.2"/>
    <property type="molecule type" value="Genomic_DNA"/>
</dbReference>
<proteinExistence type="inferred from homology"/>
<evidence type="ECO:0000256" key="14">
    <source>
        <dbReference type="SAM" id="SignalP"/>
    </source>
</evidence>
<dbReference type="InterPro" id="IPR008814">
    <property type="entry name" value="Swp1"/>
</dbReference>
<keyword evidence="8" id="KW-0256">Endoplasmic reticulum</keyword>
<evidence type="ECO:0000256" key="5">
    <source>
        <dbReference type="ARBA" id="ARBA00017612"/>
    </source>
</evidence>
<comment type="pathway">
    <text evidence="3">Protein modification; protein glycosylation.</text>
</comment>
<evidence type="ECO:0000256" key="2">
    <source>
        <dbReference type="ARBA" id="ARBA00004477"/>
    </source>
</evidence>
<dbReference type="Pfam" id="PF25147">
    <property type="entry name" value="Ribophorin_II_C"/>
    <property type="match status" value="1"/>
</dbReference>
<dbReference type="OMA" id="VFFMYYT"/>
<protein>
    <recommendedName>
        <fullName evidence="5">Dolichyl-diphosphooligosaccharide--protein glycosyltransferase subunit 2</fullName>
    </recommendedName>
    <alternativeName>
        <fullName evidence="12">Ribophorin II</fullName>
    </alternativeName>
    <alternativeName>
        <fullName evidence="11">Ribophorin-2</fullName>
    </alternativeName>
</protein>
<evidence type="ECO:0000256" key="8">
    <source>
        <dbReference type="ARBA" id="ARBA00022824"/>
    </source>
</evidence>
<keyword evidence="10 13" id="KW-0472">Membrane</keyword>
<comment type="similarity">
    <text evidence="4">Belongs to the SWP1 family.</text>
</comment>
<dbReference type="PANTHER" id="PTHR12640">
    <property type="entry name" value="RIBOPHORIN II"/>
    <property type="match status" value="1"/>
</dbReference>
<dbReference type="GO" id="GO:0008250">
    <property type="term" value="C:oligosaccharyltransferase complex"/>
    <property type="evidence" value="ECO:0007669"/>
    <property type="project" value="InterPro"/>
</dbReference>
<dbReference type="InterPro" id="IPR056790">
    <property type="entry name" value="Ribophorin_II_C"/>
</dbReference>